<dbReference type="InterPro" id="IPR043128">
    <property type="entry name" value="Rev_trsase/Diguanyl_cyclase"/>
</dbReference>
<proteinExistence type="predicted"/>
<dbReference type="SUPFAM" id="SSF52172">
    <property type="entry name" value="CheY-like"/>
    <property type="match status" value="1"/>
</dbReference>
<dbReference type="FunFam" id="3.30.70.270:FF:000001">
    <property type="entry name" value="Diguanylate cyclase domain protein"/>
    <property type="match status" value="1"/>
</dbReference>
<dbReference type="SUPFAM" id="SSF55073">
    <property type="entry name" value="Nucleotide cyclase"/>
    <property type="match status" value="1"/>
</dbReference>
<evidence type="ECO:0000256" key="5">
    <source>
        <dbReference type="PROSITE-ProRule" id="PRU00169"/>
    </source>
</evidence>
<dbReference type="InterPro" id="IPR035919">
    <property type="entry name" value="EAL_sf"/>
</dbReference>
<dbReference type="SMART" id="SM00267">
    <property type="entry name" value="GGDEF"/>
    <property type="match status" value="1"/>
</dbReference>
<dbReference type="PROSITE" id="PS50887">
    <property type="entry name" value="GGDEF"/>
    <property type="match status" value="1"/>
</dbReference>
<dbReference type="InterPro" id="IPR011006">
    <property type="entry name" value="CheY-like_superfamily"/>
</dbReference>
<dbReference type="Gene3D" id="3.30.450.20">
    <property type="entry name" value="PAS domain"/>
    <property type="match status" value="1"/>
</dbReference>
<reference evidence="9 10" key="1">
    <citation type="submission" date="2015-11" db="EMBL/GenBank/DDBJ databases">
        <title>Genomic analysis of 38 Legionella species identifies large and diverse effector repertoires.</title>
        <authorList>
            <person name="Burstein D."/>
            <person name="Amaro F."/>
            <person name="Zusman T."/>
            <person name="Lifshitz Z."/>
            <person name="Cohen O."/>
            <person name="Gilbert J.A."/>
            <person name="Pupko T."/>
            <person name="Shuman H.A."/>
            <person name="Segal G."/>
        </authorList>
    </citation>
    <scope>NUCLEOTIDE SEQUENCE [LARGE SCALE GENOMIC DNA]</scope>
    <source>
        <strain evidence="9 10">Mt.St.Helens-9</strain>
    </source>
</reference>
<dbReference type="InterPro" id="IPR029787">
    <property type="entry name" value="Nucleotide_cyclase"/>
</dbReference>
<dbReference type="PANTHER" id="PTHR44757:SF2">
    <property type="entry name" value="BIOFILM ARCHITECTURE MAINTENANCE PROTEIN MBAA"/>
    <property type="match status" value="1"/>
</dbReference>
<keyword evidence="5" id="KW-0597">Phosphoprotein</keyword>
<evidence type="ECO:0000313" key="10">
    <source>
        <dbReference type="Proteomes" id="UP000054877"/>
    </source>
</evidence>
<dbReference type="NCBIfam" id="TIGR00254">
    <property type="entry name" value="GGDEF"/>
    <property type="match status" value="1"/>
</dbReference>
<dbReference type="GO" id="GO:0071111">
    <property type="term" value="F:cyclic-guanylate-specific phosphodiesterase activity"/>
    <property type="evidence" value="ECO:0007669"/>
    <property type="project" value="UniProtKB-EC"/>
</dbReference>
<dbReference type="InterPro" id="IPR000160">
    <property type="entry name" value="GGDEF_dom"/>
</dbReference>
<dbReference type="InterPro" id="IPR001633">
    <property type="entry name" value="EAL_dom"/>
</dbReference>
<evidence type="ECO:0000256" key="3">
    <source>
        <dbReference type="ARBA" id="ARBA00022636"/>
    </source>
</evidence>
<dbReference type="Gene3D" id="3.20.20.450">
    <property type="entry name" value="EAL domain"/>
    <property type="match status" value="1"/>
</dbReference>
<dbReference type="Pfam" id="PF13188">
    <property type="entry name" value="PAS_8"/>
    <property type="match status" value="1"/>
</dbReference>
<dbReference type="InterPro" id="IPR035965">
    <property type="entry name" value="PAS-like_dom_sf"/>
</dbReference>
<sequence length="747" mass="86160">MNDIQLRIMIIDDNPAIHRDFIKVLTTSNPITELSELDQQLFGDDITLNNKTQDNSEYSLPEFIFETASQGREGVEKIKSALQAGQHYALAFVDVRMPPGWDGIETIKRMWEVDPDIQVVICTAYSDYSWEETVRKLGMGDNYLILKKPFDTVAVRQLACALTRKWLLAKDSKHHTEILQQTVDERTESLQQSLSLLRSTIESSADGILVLDLDNIIIDCNSKFLTMWPIDDSMVKEKNGQELMDYILDKILKPSQFLSHITHFKEHIEETNQFLTKLKNGKIFECYSQPHYLNDNIIGRVWSFRDVTERANLERKLEYQASHDMLTGLPNRVLLTDRIENNMQYALRHKQRFGILFFDLDRFKLVNDSLSHAIGDELLRMIAKRLLGLVRKEDTLARLGGDEFVMIVPELADSNSIVNVATRVLQSFRHPFRVAKREILITPSIGISVFPSDGKNVDKLLKNADLAMYQAKEQGGNQFQFYTRQLNEHADKQFKQEAELRRAIEKEEFILYYQPQLDIENHILLSVEALIRWKHPKKGLLLPLDFIPAAEESGLIIRIGEWVIREACRQLLTWKKKKLPLVPIAVNVATQQLKQANFAGMLKDILEEYKIKPELIELEITENVVITNRDIIRVINQLQEIGVKIVLDDFGTGNSSLNYLKQLHIDRLKIDQSFVQNISTSRSDEVIIEAIIAMARSFNFKVVAEGVETQKQMNFLKKQNCDEVQGYLFSKPVTPDLIETYLEKRPI</sequence>
<dbReference type="InterPro" id="IPR052155">
    <property type="entry name" value="Biofilm_reg_signaling"/>
</dbReference>
<evidence type="ECO:0000259" key="8">
    <source>
        <dbReference type="PROSITE" id="PS50887"/>
    </source>
</evidence>
<dbReference type="PANTHER" id="PTHR44757">
    <property type="entry name" value="DIGUANYLATE CYCLASE DGCP"/>
    <property type="match status" value="1"/>
</dbReference>
<name>A0A0W0Z7C9_LEGSP</name>
<feature type="modified residue" description="4-aspartylphosphate" evidence="5">
    <location>
        <position position="94"/>
    </location>
</feature>
<feature type="domain" description="EAL" evidence="7">
    <location>
        <begin position="493"/>
        <end position="746"/>
    </location>
</feature>
<dbReference type="Pfam" id="PF00072">
    <property type="entry name" value="Response_reg"/>
    <property type="match status" value="1"/>
</dbReference>
<evidence type="ECO:0000259" key="7">
    <source>
        <dbReference type="PROSITE" id="PS50883"/>
    </source>
</evidence>
<dbReference type="FunFam" id="3.20.20.450:FF:000001">
    <property type="entry name" value="Cyclic di-GMP phosphodiesterase yahA"/>
    <property type="match status" value="1"/>
</dbReference>
<evidence type="ECO:0000259" key="6">
    <source>
        <dbReference type="PROSITE" id="PS50110"/>
    </source>
</evidence>
<dbReference type="EC" id="3.1.4.52" evidence="2"/>
<dbReference type="InterPro" id="IPR000014">
    <property type="entry name" value="PAS"/>
</dbReference>
<evidence type="ECO:0000256" key="2">
    <source>
        <dbReference type="ARBA" id="ARBA00012282"/>
    </source>
</evidence>
<dbReference type="CDD" id="cd01948">
    <property type="entry name" value="EAL"/>
    <property type="match status" value="1"/>
</dbReference>
<dbReference type="PATRIC" id="fig|452.5.peg.1110"/>
<dbReference type="Pfam" id="PF00990">
    <property type="entry name" value="GGDEF"/>
    <property type="match status" value="1"/>
</dbReference>
<dbReference type="PROSITE" id="PS50110">
    <property type="entry name" value="RESPONSE_REGULATORY"/>
    <property type="match status" value="1"/>
</dbReference>
<comment type="caution">
    <text evidence="9">The sequence shown here is derived from an EMBL/GenBank/DDBJ whole genome shotgun (WGS) entry which is preliminary data.</text>
</comment>
<dbReference type="Proteomes" id="UP000054877">
    <property type="component" value="Unassembled WGS sequence"/>
</dbReference>
<dbReference type="NCBIfam" id="TIGR00229">
    <property type="entry name" value="sensory_box"/>
    <property type="match status" value="1"/>
</dbReference>
<evidence type="ECO:0000313" key="9">
    <source>
        <dbReference type="EMBL" id="KTD64846.1"/>
    </source>
</evidence>
<dbReference type="Pfam" id="PF00563">
    <property type="entry name" value="EAL"/>
    <property type="match status" value="1"/>
</dbReference>
<dbReference type="SMART" id="SM00052">
    <property type="entry name" value="EAL"/>
    <property type="match status" value="1"/>
</dbReference>
<protein>
    <recommendedName>
        <fullName evidence="2">cyclic-guanylate-specific phosphodiesterase</fullName>
        <ecNumber evidence="2">3.1.4.52</ecNumber>
    </recommendedName>
</protein>
<organism evidence="9 10">
    <name type="scientific">Legionella spiritensis</name>
    <dbReference type="NCBI Taxonomy" id="452"/>
    <lineage>
        <taxon>Bacteria</taxon>
        <taxon>Pseudomonadati</taxon>
        <taxon>Pseudomonadota</taxon>
        <taxon>Gammaproteobacteria</taxon>
        <taxon>Legionellales</taxon>
        <taxon>Legionellaceae</taxon>
        <taxon>Legionella</taxon>
    </lineage>
</organism>
<dbReference type="OrthoDB" id="9804951at2"/>
<dbReference type="SUPFAM" id="SSF55785">
    <property type="entry name" value="PYP-like sensor domain (PAS domain)"/>
    <property type="match status" value="1"/>
</dbReference>
<accession>A0A0W0Z7C9</accession>
<dbReference type="AlphaFoldDB" id="A0A0W0Z7C9"/>
<dbReference type="InterPro" id="IPR001789">
    <property type="entry name" value="Sig_transdc_resp-reg_receiver"/>
</dbReference>
<evidence type="ECO:0000256" key="4">
    <source>
        <dbReference type="ARBA" id="ARBA00051114"/>
    </source>
</evidence>
<dbReference type="GO" id="GO:0000160">
    <property type="term" value="P:phosphorelay signal transduction system"/>
    <property type="evidence" value="ECO:0007669"/>
    <property type="project" value="InterPro"/>
</dbReference>
<dbReference type="RefSeq" id="WP_058482945.1">
    <property type="nucleotide sequence ID" value="NZ_CAAAII010000003.1"/>
</dbReference>
<comment type="cofactor">
    <cofactor evidence="1">
        <name>Mg(2+)</name>
        <dbReference type="ChEBI" id="CHEBI:18420"/>
    </cofactor>
</comment>
<dbReference type="STRING" id="452.Lspi_1013"/>
<dbReference type="PROSITE" id="PS50883">
    <property type="entry name" value="EAL"/>
    <property type="match status" value="1"/>
</dbReference>
<dbReference type="CDD" id="cd01949">
    <property type="entry name" value="GGDEF"/>
    <property type="match status" value="1"/>
</dbReference>
<evidence type="ECO:0000256" key="1">
    <source>
        <dbReference type="ARBA" id="ARBA00001946"/>
    </source>
</evidence>
<feature type="domain" description="Response regulatory" evidence="6">
    <location>
        <begin position="7"/>
        <end position="163"/>
    </location>
</feature>
<dbReference type="Gene3D" id="3.40.50.2300">
    <property type="match status" value="1"/>
</dbReference>
<dbReference type="Gene3D" id="3.30.70.270">
    <property type="match status" value="1"/>
</dbReference>
<keyword evidence="10" id="KW-1185">Reference proteome</keyword>
<dbReference type="SUPFAM" id="SSF141868">
    <property type="entry name" value="EAL domain-like"/>
    <property type="match status" value="1"/>
</dbReference>
<comment type="catalytic activity">
    <reaction evidence="4">
        <text>3',3'-c-di-GMP + H2O = 5'-phosphoguanylyl(3'-&gt;5')guanosine + H(+)</text>
        <dbReference type="Rhea" id="RHEA:24902"/>
        <dbReference type="ChEBI" id="CHEBI:15377"/>
        <dbReference type="ChEBI" id="CHEBI:15378"/>
        <dbReference type="ChEBI" id="CHEBI:58754"/>
        <dbReference type="ChEBI" id="CHEBI:58805"/>
        <dbReference type="EC" id="3.1.4.52"/>
    </reaction>
    <physiologicalReaction direction="left-to-right" evidence="4">
        <dbReference type="Rhea" id="RHEA:24903"/>
    </physiologicalReaction>
</comment>
<gene>
    <name evidence="9" type="ORF">Lspi_1013</name>
</gene>
<dbReference type="GO" id="GO:0071732">
    <property type="term" value="P:cellular response to nitric oxide"/>
    <property type="evidence" value="ECO:0007669"/>
    <property type="project" value="UniProtKB-ARBA"/>
</dbReference>
<dbReference type="EMBL" id="LNYX01000012">
    <property type="protein sequence ID" value="KTD64846.1"/>
    <property type="molecule type" value="Genomic_DNA"/>
</dbReference>
<keyword evidence="3" id="KW-0973">c-di-GMP</keyword>
<feature type="domain" description="GGDEF" evidence="8">
    <location>
        <begin position="351"/>
        <end position="484"/>
    </location>
</feature>